<dbReference type="GO" id="GO:0016020">
    <property type="term" value="C:membrane"/>
    <property type="evidence" value="ECO:0007669"/>
    <property type="project" value="InterPro"/>
</dbReference>
<keyword evidence="3" id="KW-1185">Reference proteome</keyword>
<keyword evidence="1" id="KW-0472">Membrane</keyword>
<dbReference type="InterPro" id="IPR003425">
    <property type="entry name" value="CCB3/YggT"/>
</dbReference>
<sequence length="86" mass="9462">MGLIIIVVNASIRILILAVFIYVLLRYFLDPNHPIITTLGRIVEPLLAPIKKHVPPIGGLDLSPLILMVGLQILGMVLVSVLRRFG</sequence>
<keyword evidence="1" id="KW-0812">Transmembrane</keyword>
<evidence type="ECO:0008006" key="4">
    <source>
        <dbReference type="Google" id="ProtNLM"/>
    </source>
</evidence>
<gene>
    <name evidence="2" type="ORF">CFX1CAM_1481</name>
</gene>
<evidence type="ECO:0000313" key="3">
    <source>
        <dbReference type="Proteomes" id="UP000195514"/>
    </source>
</evidence>
<name>A0A1Y6K4R5_9CHLR</name>
<organism evidence="2 3">
    <name type="scientific">Candidatus Brevifilum fermentans</name>
    <dbReference type="NCBI Taxonomy" id="1986204"/>
    <lineage>
        <taxon>Bacteria</taxon>
        <taxon>Bacillati</taxon>
        <taxon>Chloroflexota</taxon>
        <taxon>Anaerolineae</taxon>
        <taxon>Anaerolineales</taxon>
        <taxon>Anaerolineaceae</taxon>
        <taxon>Candidatus Brevifilum</taxon>
    </lineage>
</organism>
<dbReference type="Pfam" id="PF02325">
    <property type="entry name" value="CCB3_YggT"/>
    <property type="match status" value="1"/>
</dbReference>
<dbReference type="AlphaFoldDB" id="A0A1Y6K4R5"/>
<feature type="transmembrane region" description="Helical" evidence="1">
    <location>
        <begin position="12"/>
        <end position="29"/>
    </location>
</feature>
<keyword evidence="1" id="KW-1133">Transmembrane helix</keyword>
<feature type="transmembrane region" description="Helical" evidence="1">
    <location>
        <begin position="62"/>
        <end position="82"/>
    </location>
</feature>
<proteinExistence type="predicted"/>
<protein>
    <recommendedName>
        <fullName evidence="4">YggT family protein</fullName>
    </recommendedName>
</protein>
<dbReference type="RefSeq" id="WP_087862381.1">
    <property type="nucleotide sequence ID" value="NZ_LT859958.1"/>
</dbReference>
<dbReference type="OrthoDB" id="47652at2"/>
<dbReference type="KEGG" id="abat:CFX1CAM_1481"/>
<evidence type="ECO:0000313" key="2">
    <source>
        <dbReference type="EMBL" id="SMX54546.1"/>
    </source>
</evidence>
<reference evidence="3" key="1">
    <citation type="submission" date="2017-05" db="EMBL/GenBank/DDBJ databases">
        <authorList>
            <person name="Kirkegaard R."/>
            <person name="Mcilroy J S."/>
        </authorList>
    </citation>
    <scope>NUCLEOTIDE SEQUENCE [LARGE SCALE GENOMIC DNA]</scope>
</reference>
<dbReference type="Proteomes" id="UP000195514">
    <property type="component" value="Chromosome I"/>
</dbReference>
<accession>A0A1Y6K4R5</accession>
<dbReference type="EMBL" id="LT859958">
    <property type="protein sequence ID" value="SMX54546.1"/>
    <property type="molecule type" value="Genomic_DNA"/>
</dbReference>
<evidence type="ECO:0000256" key="1">
    <source>
        <dbReference type="SAM" id="Phobius"/>
    </source>
</evidence>